<dbReference type="EMBL" id="QGKX02002183">
    <property type="protein sequence ID" value="KAF3489350.1"/>
    <property type="molecule type" value="Genomic_DNA"/>
</dbReference>
<evidence type="ECO:0000256" key="1">
    <source>
        <dbReference type="SAM" id="MobiDB-lite"/>
    </source>
</evidence>
<sequence>MADSSRRERERETRRYHRRGVVEEIDRDQERSSSRSRRGGVEETERHEETSAPIDHGAFREIERHEATSAVIDHSAIMVESTERLVSSREKMAESSREKHKRLVFREREKKTRSAERVTRVGKHRCFLSLIKRRCLVNNIIFFFF</sequence>
<gene>
    <name evidence="2" type="ORF">F2Q69_00056601</name>
</gene>
<reference evidence="2" key="1">
    <citation type="submission" date="2019-12" db="EMBL/GenBank/DDBJ databases">
        <title>Genome sequencing and annotation of Brassica cretica.</title>
        <authorList>
            <person name="Studholme D.J."/>
            <person name="Sarris P."/>
        </authorList>
    </citation>
    <scope>NUCLEOTIDE SEQUENCE</scope>
    <source>
        <strain evidence="2">PFS-109/04</strain>
        <tissue evidence="2">Leaf</tissue>
    </source>
</reference>
<feature type="region of interest" description="Disordered" evidence="1">
    <location>
        <begin position="1"/>
        <end position="60"/>
    </location>
</feature>
<dbReference type="Proteomes" id="UP000712600">
    <property type="component" value="Unassembled WGS sequence"/>
</dbReference>
<comment type="caution">
    <text evidence="2">The sequence shown here is derived from an EMBL/GenBank/DDBJ whole genome shotgun (WGS) entry which is preliminary data.</text>
</comment>
<organism evidence="2 3">
    <name type="scientific">Brassica cretica</name>
    <name type="common">Mustard</name>
    <dbReference type="NCBI Taxonomy" id="69181"/>
    <lineage>
        <taxon>Eukaryota</taxon>
        <taxon>Viridiplantae</taxon>
        <taxon>Streptophyta</taxon>
        <taxon>Embryophyta</taxon>
        <taxon>Tracheophyta</taxon>
        <taxon>Spermatophyta</taxon>
        <taxon>Magnoliopsida</taxon>
        <taxon>eudicotyledons</taxon>
        <taxon>Gunneridae</taxon>
        <taxon>Pentapetalae</taxon>
        <taxon>rosids</taxon>
        <taxon>malvids</taxon>
        <taxon>Brassicales</taxon>
        <taxon>Brassicaceae</taxon>
        <taxon>Brassiceae</taxon>
        <taxon>Brassica</taxon>
    </lineage>
</organism>
<feature type="compositionally biased region" description="Basic and acidic residues" evidence="1">
    <location>
        <begin position="20"/>
        <end position="50"/>
    </location>
</feature>
<name>A0A8S9N9H4_BRACR</name>
<evidence type="ECO:0000313" key="3">
    <source>
        <dbReference type="Proteomes" id="UP000712600"/>
    </source>
</evidence>
<protein>
    <submittedName>
        <fullName evidence="2">Uncharacterized protein</fullName>
    </submittedName>
</protein>
<evidence type="ECO:0000313" key="2">
    <source>
        <dbReference type="EMBL" id="KAF3489350.1"/>
    </source>
</evidence>
<proteinExistence type="predicted"/>
<feature type="compositionally biased region" description="Basic and acidic residues" evidence="1">
    <location>
        <begin position="1"/>
        <end position="13"/>
    </location>
</feature>
<accession>A0A8S9N9H4</accession>
<dbReference type="AlphaFoldDB" id="A0A8S9N9H4"/>